<feature type="region of interest" description="Disordered" evidence="1">
    <location>
        <begin position="55"/>
        <end position="120"/>
    </location>
</feature>
<dbReference type="OrthoDB" id="9913459at2"/>
<organism evidence="2 3">
    <name type="scientific">Bifidobacterium catenulatum PV20-2</name>
    <dbReference type="NCBI Taxonomy" id="1447716"/>
    <lineage>
        <taxon>Bacteria</taxon>
        <taxon>Bacillati</taxon>
        <taxon>Actinomycetota</taxon>
        <taxon>Actinomycetes</taxon>
        <taxon>Bifidobacteriales</taxon>
        <taxon>Bifidobacteriaceae</taxon>
        <taxon>Bifidobacterium</taxon>
    </lineage>
</organism>
<gene>
    <name evidence="2" type="ORF">AH68_09420</name>
</gene>
<proteinExistence type="predicted"/>
<dbReference type="EMBL" id="CP007456">
    <property type="protein sequence ID" value="AIZ15526.1"/>
    <property type="molecule type" value="Genomic_DNA"/>
</dbReference>
<name>A0A0A7I677_9BIFI</name>
<dbReference type="KEGG" id="bka:AH68_09420"/>
<sequence length="120" mass="12885">MAESNDELDIRRELDTHDSLTSMARYHASSPSAITTQVLPPSFIPTATGRVRPVTGAFPAIQSDEQEKQSQLGRSVRSIRSLAAGSLRKSQDSTADGNDDDNGNNGVTPRMASSAPHYVD</sequence>
<evidence type="ECO:0000256" key="1">
    <source>
        <dbReference type="SAM" id="MobiDB-lite"/>
    </source>
</evidence>
<evidence type="ECO:0000313" key="2">
    <source>
        <dbReference type="EMBL" id="AIZ15526.1"/>
    </source>
</evidence>
<dbReference type="HOGENOM" id="CLU_2045140_0_0_11"/>
<dbReference type="AlphaFoldDB" id="A0A0A7I677"/>
<evidence type="ECO:0000313" key="3">
    <source>
        <dbReference type="Proteomes" id="UP000030625"/>
    </source>
</evidence>
<protein>
    <submittedName>
        <fullName evidence="2">Uncharacterized protein</fullName>
    </submittedName>
</protein>
<dbReference type="RefSeq" id="WP_039199393.1">
    <property type="nucleotide sequence ID" value="NZ_CP007456.1"/>
</dbReference>
<dbReference type="Proteomes" id="UP000030625">
    <property type="component" value="Chromosome"/>
</dbReference>
<reference evidence="2 3" key="1">
    <citation type="journal article" date="2015" name="Genome Announc.">
        <title>Complete and Assembled Genome Sequence of Bifidobacterium kashiwanohense PV20-2, Isolated from the Feces of an Anemic Kenyan Infant.</title>
        <authorList>
            <person name="Vazquez-Gutierrez P."/>
            <person name="Lacroix C."/>
            <person name="Chassard C."/>
            <person name="Klumpp J."/>
            <person name="Jans C."/>
            <person name="Stevens M.J."/>
        </authorList>
    </citation>
    <scope>NUCLEOTIDE SEQUENCE [LARGE SCALE GENOMIC DNA]</scope>
    <source>
        <strain evidence="2 3">PV20-2</strain>
    </source>
</reference>
<accession>A0A0A7I677</accession>